<keyword evidence="4" id="KW-1185">Reference proteome</keyword>
<sequence>MDRLILLRHGEAERDAPSGDDFDRRLAGRGIAASAAMGETLAELGFSPDLALVSAAARTRDTWEAVCKAFPKAQVRFEDSLYLAEPERVRVLAEAAGATCGTVMVVGHNPGLQDLAVQMLKAGGAPAALIAKAQNGFPTAAAAVFLFDHAGRPSYDGLFFPGR</sequence>
<evidence type="ECO:0000256" key="2">
    <source>
        <dbReference type="PIRSR" id="PIRSR613078-2"/>
    </source>
</evidence>
<dbReference type="RefSeq" id="WP_215343201.1">
    <property type="nucleotide sequence ID" value="NZ_JAGSGD010000002.1"/>
</dbReference>
<proteinExistence type="predicted"/>
<reference evidence="3" key="1">
    <citation type="submission" date="2021-04" db="EMBL/GenBank/DDBJ databases">
        <title>Draft genome assembly of strain Phenylobacterium sp. 20VBR1 using MiniION and Illumina platforms.</title>
        <authorList>
            <person name="Thomas F.A."/>
            <person name="Krishnan K.P."/>
            <person name="Sinha R.K."/>
        </authorList>
    </citation>
    <scope>NUCLEOTIDE SEQUENCE</scope>
    <source>
        <strain evidence="3">20VBR1</strain>
    </source>
</reference>
<evidence type="ECO:0000313" key="3">
    <source>
        <dbReference type="EMBL" id="MBR7621693.1"/>
    </source>
</evidence>
<feature type="active site" description="Tele-phosphohistidine intermediate" evidence="1">
    <location>
        <position position="9"/>
    </location>
</feature>
<feature type="active site" description="Proton donor/acceptor" evidence="1">
    <location>
        <position position="85"/>
    </location>
</feature>
<evidence type="ECO:0000256" key="1">
    <source>
        <dbReference type="PIRSR" id="PIRSR613078-1"/>
    </source>
</evidence>
<gene>
    <name evidence="3" type="ORF">JKL49_20035</name>
</gene>
<dbReference type="AlphaFoldDB" id="A0A941HY62"/>
<protein>
    <submittedName>
        <fullName evidence="3">Histidine phosphatase family protein</fullName>
    </submittedName>
</protein>
<feature type="binding site" evidence="2">
    <location>
        <position position="58"/>
    </location>
    <ligand>
        <name>substrate</name>
    </ligand>
</feature>
<dbReference type="PANTHER" id="PTHR47623:SF1">
    <property type="entry name" value="OS09G0287300 PROTEIN"/>
    <property type="match status" value="1"/>
</dbReference>
<dbReference type="EMBL" id="JAGSGD010000002">
    <property type="protein sequence ID" value="MBR7621693.1"/>
    <property type="molecule type" value="Genomic_DNA"/>
</dbReference>
<dbReference type="CDD" id="cd07067">
    <property type="entry name" value="HP_PGM_like"/>
    <property type="match status" value="1"/>
</dbReference>
<dbReference type="Pfam" id="PF00300">
    <property type="entry name" value="His_Phos_1"/>
    <property type="match status" value="1"/>
</dbReference>
<comment type="caution">
    <text evidence="3">The sequence shown here is derived from an EMBL/GenBank/DDBJ whole genome shotgun (WGS) entry which is preliminary data.</text>
</comment>
<dbReference type="Proteomes" id="UP000622580">
    <property type="component" value="Unassembled WGS sequence"/>
</dbReference>
<name>A0A941HY62_9CAUL</name>
<dbReference type="PANTHER" id="PTHR47623">
    <property type="entry name" value="OS09G0287300 PROTEIN"/>
    <property type="match status" value="1"/>
</dbReference>
<dbReference type="InterPro" id="IPR029033">
    <property type="entry name" value="His_PPase_superfam"/>
</dbReference>
<evidence type="ECO:0000313" key="4">
    <source>
        <dbReference type="Proteomes" id="UP000622580"/>
    </source>
</evidence>
<dbReference type="SUPFAM" id="SSF53254">
    <property type="entry name" value="Phosphoglycerate mutase-like"/>
    <property type="match status" value="1"/>
</dbReference>
<accession>A0A941HY62</accession>
<dbReference type="InterPro" id="IPR013078">
    <property type="entry name" value="His_Pase_superF_clade-1"/>
</dbReference>
<dbReference type="Gene3D" id="3.40.50.1240">
    <property type="entry name" value="Phosphoglycerate mutase-like"/>
    <property type="match status" value="1"/>
</dbReference>
<organism evidence="3 4">
    <name type="scientific">Phenylobacterium glaciei</name>
    <dbReference type="NCBI Taxonomy" id="2803784"/>
    <lineage>
        <taxon>Bacteria</taxon>
        <taxon>Pseudomonadati</taxon>
        <taxon>Pseudomonadota</taxon>
        <taxon>Alphaproteobacteria</taxon>
        <taxon>Caulobacterales</taxon>
        <taxon>Caulobacteraceae</taxon>
        <taxon>Phenylobacterium</taxon>
    </lineage>
</organism>